<dbReference type="Proteomes" id="UP000694232">
    <property type="component" value="Chromosome 1"/>
</dbReference>
<dbReference type="EMBL" id="CP076643">
    <property type="protein sequence ID" value="QXO18828.1"/>
    <property type="molecule type" value="Genomic_DNA"/>
</dbReference>
<evidence type="ECO:0000259" key="1">
    <source>
        <dbReference type="PROSITE" id="PS51186"/>
    </source>
</evidence>
<sequence length="172" mass="19382">MKVISERLVMEPISEKDWTLFYQLHTDPKVISFCFNEPSILEIEAKFQSRLIPWSRESSHWLCLVVSELATDKKIGIIGFCLHSGVAEVGFLFLPKYHGLGYGSESLSALLNYSHLQIGIERYSAVVTEGNIGSEKVLTKSGFVLDKIVPNAYEIGGQLYADHIYQRINIVT</sequence>
<dbReference type="PROSITE" id="PS51186">
    <property type="entry name" value="GNAT"/>
    <property type="match status" value="1"/>
</dbReference>
<dbReference type="KEGG" id="vos:KNV97_11410"/>
<evidence type="ECO:0000313" key="3">
    <source>
        <dbReference type="Proteomes" id="UP000694232"/>
    </source>
</evidence>
<dbReference type="PANTHER" id="PTHR43792:SF1">
    <property type="entry name" value="N-ACETYLTRANSFERASE DOMAIN-CONTAINING PROTEIN"/>
    <property type="match status" value="1"/>
</dbReference>
<gene>
    <name evidence="2" type="ORF">KNV97_11410</name>
</gene>
<feature type="domain" description="N-acetyltransferase" evidence="1">
    <location>
        <begin position="8"/>
        <end position="171"/>
    </location>
</feature>
<keyword evidence="3" id="KW-1185">Reference proteome</keyword>
<organism evidence="2 3">
    <name type="scientific">Vibrio ostreae</name>
    <dbReference type="NCBI Taxonomy" id="2841925"/>
    <lineage>
        <taxon>Bacteria</taxon>
        <taxon>Pseudomonadati</taxon>
        <taxon>Pseudomonadota</taxon>
        <taxon>Gammaproteobacteria</taxon>
        <taxon>Vibrionales</taxon>
        <taxon>Vibrionaceae</taxon>
        <taxon>Vibrio</taxon>
    </lineage>
</organism>
<dbReference type="AlphaFoldDB" id="A0A975YPI2"/>
<accession>A0A975YPI2</accession>
<dbReference type="InterPro" id="IPR051531">
    <property type="entry name" value="N-acetyltransferase"/>
</dbReference>
<dbReference type="PANTHER" id="PTHR43792">
    <property type="entry name" value="GNAT FAMILY, PUTATIVE (AFU_ORTHOLOGUE AFUA_3G00765)-RELATED-RELATED"/>
    <property type="match status" value="1"/>
</dbReference>
<protein>
    <submittedName>
        <fullName evidence="2">GNAT family N-acetyltransferase</fullName>
    </submittedName>
</protein>
<dbReference type="RefSeq" id="WP_218563145.1">
    <property type="nucleotide sequence ID" value="NZ_CP076643.1"/>
</dbReference>
<dbReference type="InterPro" id="IPR000182">
    <property type="entry name" value="GNAT_dom"/>
</dbReference>
<proteinExistence type="predicted"/>
<evidence type="ECO:0000313" key="2">
    <source>
        <dbReference type="EMBL" id="QXO18828.1"/>
    </source>
</evidence>
<name>A0A975YPI2_9VIBR</name>
<dbReference type="Pfam" id="PF13302">
    <property type="entry name" value="Acetyltransf_3"/>
    <property type="match status" value="1"/>
</dbReference>
<dbReference type="GO" id="GO:0016747">
    <property type="term" value="F:acyltransferase activity, transferring groups other than amino-acyl groups"/>
    <property type="evidence" value="ECO:0007669"/>
    <property type="project" value="InterPro"/>
</dbReference>
<reference evidence="2" key="1">
    <citation type="submission" date="2021-06" db="EMBL/GenBank/DDBJ databases">
        <title>Vibrio nov. sp., novel gut bacterium isolated from Yellow Sea oyster.</title>
        <authorList>
            <person name="Muhammad N."/>
            <person name="Nguyen T.H."/>
            <person name="Lee Y.-J."/>
            <person name="Ko J."/>
            <person name="Kim S.-G."/>
        </authorList>
    </citation>
    <scope>NUCLEOTIDE SEQUENCE</scope>
    <source>
        <strain evidence="2">OG9-811</strain>
    </source>
</reference>